<name>A0A7J9GLC6_9ROSI</name>
<sequence>IERVLLRCGVLEFCVHSKKKSNYESGKEEGLGDWKNEDKRNIQGKAKE</sequence>
<dbReference type="EMBL" id="JABFAD010000005">
    <property type="protein sequence ID" value="MBA0798158.1"/>
    <property type="molecule type" value="Genomic_DNA"/>
</dbReference>
<reference evidence="2 3" key="1">
    <citation type="journal article" date="2019" name="Genome Biol. Evol.">
        <title>Insights into the evolution of the New World diploid cottons (Gossypium, subgenus Houzingenia) based on genome sequencing.</title>
        <authorList>
            <person name="Grover C.E."/>
            <person name="Arick M.A. 2nd"/>
            <person name="Thrash A."/>
            <person name="Conover J.L."/>
            <person name="Sanders W.S."/>
            <person name="Peterson D.G."/>
            <person name="Frelichowski J.E."/>
            <person name="Scheffler J.A."/>
            <person name="Scheffler B.E."/>
            <person name="Wendel J.F."/>
        </authorList>
    </citation>
    <scope>NUCLEOTIDE SEQUENCE [LARGE SCALE GENOMIC DNA]</scope>
    <source>
        <strain evidence="2">0</strain>
        <tissue evidence="2">Leaf</tissue>
    </source>
</reference>
<gene>
    <name evidence="2" type="ORF">Gohar_008779</name>
</gene>
<feature type="non-terminal residue" evidence="2">
    <location>
        <position position="1"/>
    </location>
</feature>
<dbReference type="Proteomes" id="UP000593560">
    <property type="component" value="Unassembled WGS sequence"/>
</dbReference>
<organism evidence="2 3">
    <name type="scientific">Gossypium harknessii</name>
    <dbReference type="NCBI Taxonomy" id="34285"/>
    <lineage>
        <taxon>Eukaryota</taxon>
        <taxon>Viridiplantae</taxon>
        <taxon>Streptophyta</taxon>
        <taxon>Embryophyta</taxon>
        <taxon>Tracheophyta</taxon>
        <taxon>Spermatophyta</taxon>
        <taxon>Magnoliopsida</taxon>
        <taxon>eudicotyledons</taxon>
        <taxon>Gunneridae</taxon>
        <taxon>Pentapetalae</taxon>
        <taxon>rosids</taxon>
        <taxon>malvids</taxon>
        <taxon>Malvales</taxon>
        <taxon>Malvaceae</taxon>
        <taxon>Malvoideae</taxon>
        <taxon>Gossypium</taxon>
    </lineage>
</organism>
<feature type="region of interest" description="Disordered" evidence="1">
    <location>
        <begin position="22"/>
        <end position="48"/>
    </location>
</feature>
<evidence type="ECO:0000313" key="2">
    <source>
        <dbReference type="EMBL" id="MBA0798158.1"/>
    </source>
</evidence>
<evidence type="ECO:0000313" key="3">
    <source>
        <dbReference type="Proteomes" id="UP000593560"/>
    </source>
</evidence>
<evidence type="ECO:0000256" key="1">
    <source>
        <dbReference type="SAM" id="MobiDB-lite"/>
    </source>
</evidence>
<dbReference type="AlphaFoldDB" id="A0A7J9GLC6"/>
<comment type="caution">
    <text evidence="2">The sequence shown here is derived from an EMBL/GenBank/DDBJ whole genome shotgun (WGS) entry which is preliminary data.</text>
</comment>
<keyword evidence="3" id="KW-1185">Reference proteome</keyword>
<accession>A0A7J9GLC6</accession>
<proteinExistence type="predicted"/>
<protein>
    <submittedName>
        <fullName evidence="2">Uncharacterized protein</fullName>
    </submittedName>
</protein>